<dbReference type="EMBL" id="QGNW01002588">
    <property type="protein sequence ID" value="RVW16475.1"/>
    <property type="molecule type" value="Genomic_DNA"/>
</dbReference>
<reference evidence="2 3" key="1">
    <citation type="journal article" date="2018" name="PLoS Genet.">
        <title>Population sequencing reveals clonal diversity and ancestral inbreeding in the grapevine cultivar Chardonnay.</title>
        <authorList>
            <person name="Roach M.J."/>
            <person name="Johnson D.L."/>
            <person name="Bohlmann J."/>
            <person name="van Vuuren H.J."/>
            <person name="Jones S.J."/>
            <person name="Pretorius I.S."/>
            <person name="Schmidt S.A."/>
            <person name="Borneman A.R."/>
        </authorList>
    </citation>
    <scope>NUCLEOTIDE SEQUENCE [LARGE SCALE GENOMIC DNA]</scope>
    <source>
        <strain evidence="3">cv. Chardonnay</strain>
        <tissue evidence="2">Leaf</tissue>
    </source>
</reference>
<proteinExistence type="predicted"/>
<evidence type="ECO:0008006" key="4">
    <source>
        <dbReference type="Google" id="ProtNLM"/>
    </source>
</evidence>
<gene>
    <name evidence="2" type="ORF">CK203_069464</name>
</gene>
<protein>
    <recommendedName>
        <fullName evidence="4">Uroporphyrinogen-III synthase</fullName>
    </recommendedName>
</protein>
<dbReference type="GO" id="GO:0004852">
    <property type="term" value="F:uroporphyrinogen-III synthase activity"/>
    <property type="evidence" value="ECO:0007669"/>
    <property type="project" value="InterPro"/>
</dbReference>
<evidence type="ECO:0000256" key="1">
    <source>
        <dbReference type="SAM" id="MobiDB-lite"/>
    </source>
</evidence>
<dbReference type="AlphaFoldDB" id="A0A438BZW1"/>
<organism evidence="2 3">
    <name type="scientific">Vitis vinifera</name>
    <name type="common">Grape</name>
    <dbReference type="NCBI Taxonomy" id="29760"/>
    <lineage>
        <taxon>Eukaryota</taxon>
        <taxon>Viridiplantae</taxon>
        <taxon>Streptophyta</taxon>
        <taxon>Embryophyta</taxon>
        <taxon>Tracheophyta</taxon>
        <taxon>Spermatophyta</taxon>
        <taxon>Magnoliopsida</taxon>
        <taxon>eudicotyledons</taxon>
        <taxon>Gunneridae</taxon>
        <taxon>Pentapetalae</taxon>
        <taxon>rosids</taxon>
        <taxon>Vitales</taxon>
        <taxon>Vitaceae</taxon>
        <taxon>Viteae</taxon>
        <taxon>Vitis</taxon>
    </lineage>
</organism>
<sequence>MMNMAVTMQEFSPIPPLLSNKRRAVAFTTPLNYAGRLSHLLQLKGWSPLCCPTIVVEPSPQTKASIQFFLSTKAQSNDNKKTPLEDFSAIAFTSRAGILAFSETLMRNEETPLEPYGENFTVSALGKMLNFLTRISSPSSAKKPSESESQFPLWRRRRV</sequence>
<dbReference type="InterPro" id="IPR036108">
    <property type="entry name" value="4pyrrol_syn_uPrphyn_synt_sf"/>
</dbReference>
<evidence type="ECO:0000313" key="3">
    <source>
        <dbReference type="Proteomes" id="UP000288805"/>
    </source>
</evidence>
<dbReference type="PANTHER" id="PTHR38020">
    <property type="entry name" value="UROPORPHYRINOGEN-III SYNTHASE"/>
    <property type="match status" value="1"/>
</dbReference>
<dbReference type="GO" id="GO:0033014">
    <property type="term" value="P:tetrapyrrole biosynthetic process"/>
    <property type="evidence" value="ECO:0007669"/>
    <property type="project" value="InterPro"/>
</dbReference>
<accession>A0A438BZW1</accession>
<dbReference type="SUPFAM" id="SSF69618">
    <property type="entry name" value="HemD-like"/>
    <property type="match status" value="1"/>
</dbReference>
<dbReference type="Proteomes" id="UP000288805">
    <property type="component" value="Unassembled WGS sequence"/>
</dbReference>
<evidence type="ECO:0000313" key="2">
    <source>
        <dbReference type="EMBL" id="RVW16475.1"/>
    </source>
</evidence>
<name>A0A438BZW1_VITVI</name>
<comment type="caution">
    <text evidence="2">The sequence shown here is derived from an EMBL/GenBank/DDBJ whole genome shotgun (WGS) entry which is preliminary data.</text>
</comment>
<dbReference type="PANTHER" id="PTHR38020:SF1">
    <property type="entry name" value="UROPORPHYRINOGEN-III SYNTHASE"/>
    <property type="match status" value="1"/>
</dbReference>
<feature type="region of interest" description="Disordered" evidence="1">
    <location>
        <begin position="137"/>
        <end position="159"/>
    </location>
</feature>